<evidence type="ECO:0000313" key="5">
    <source>
        <dbReference type="Proteomes" id="UP001500058"/>
    </source>
</evidence>
<sequence>MARSRASLRVLAASALLFPLAACGSPGGEEDPGAAPAKGFPLTVTNCGVETVFQAPPERAVTMNQHTTEILLALGLQDRMAGTAYLDDAILPEYRKAYGDVKVLAEEYPSKEVLLGADPDFVYGGYASAFDKSAGRDRASLEEAGIATRLNVESCADGPVGMDELETEITEVARVFGVPERGETLLAGQERRIEKVGKRLEGVERPSVFVYDSGDSSAFTAGGGGIGNEIISAAGGENVFADLDDDFGDVSWEEVIERRPEVIVIYDYGGTTVEAKKKRLLRDPALADVPAVRDERFAVLPLSSAVLGVRVADAVEDLAGQLHPGAA</sequence>
<accession>A0ABN3IDD3</accession>
<evidence type="ECO:0000313" key="4">
    <source>
        <dbReference type="EMBL" id="GAA2401528.1"/>
    </source>
</evidence>
<comment type="caution">
    <text evidence="4">The sequence shown here is derived from an EMBL/GenBank/DDBJ whole genome shotgun (WGS) entry which is preliminary data.</text>
</comment>
<evidence type="ECO:0000256" key="1">
    <source>
        <dbReference type="ARBA" id="ARBA00008814"/>
    </source>
</evidence>
<feature type="signal peptide" evidence="2">
    <location>
        <begin position="1"/>
        <end position="24"/>
    </location>
</feature>
<keyword evidence="5" id="KW-1185">Reference proteome</keyword>
<protein>
    <submittedName>
        <fullName evidence="4">ABC transporter substrate-binding protein</fullName>
    </submittedName>
</protein>
<proteinExistence type="inferred from homology"/>
<dbReference type="CDD" id="cd01148">
    <property type="entry name" value="TroA_a"/>
    <property type="match status" value="1"/>
</dbReference>
<feature type="chain" id="PRO_5046964469" evidence="2">
    <location>
        <begin position="25"/>
        <end position="327"/>
    </location>
</feature>
<dbReference type="EMBL" id="BAAATJ010000013">
    <property type="protein sequence ID" value="GAA2401528.1"/>
    <property type="molecule type" value="Genomic_DNA"/>
</dbReference>
<dbReference type="PANTHER" id="PTHR30535">
    <property type="entry name" value="VITAMIN B12-BINDING PROTEIN"/>
    <property type="match status" value="1"/>
</dbReference>
<dbReference type="RefSeq" id="WP_344631553.1">
    <property type="nucleotide sequence ID" value="NZ_BAAATJ010000013.1"/>
</dbReference>
<dbReference type="Gene3D" id="3.40.50.1980">
    <property type="entry name" value="Nitrogenase molybdenum iron protein domain"/>
    <property type="match status" value="2"/>
</dbReference>
<dbReference type="PANTHER" id="PTHR30535:SF7">
    <property type="entry name" value="IRON(III) DICITRATE-BINDING PROTEIN"/>
    <property type="match status" value="1"/>
</dbReference>
<dbReference type="SUPFAM" id="SSF53807">
    <property type="entry name" value="Helical backbone' metal receptor"/>
    <property type="match status" value="1"/>
</dbReference>
<dbReference type="InterPro" id="IPR050902">
    <property type="entry name" value="ABC_Transporter_SBP"/>
</dbReference>
<reference evidence="4 5" key="1">
    <citation type="journal article" date="2019" name="Int. J. Syst. Evol. Microbiol.">
        <title>The Global Catalogue of Microorganisms (GCM) 10K type strain sequencing project: providing services to taxonomists for standard genome sequencing and annotation.</title>
        <authorList>
            <consortium name="The Broad Institute Genomics Platform"/>
            <consortium name="The Broad Institute Genome Sequencing Center for Infectious Disease"/>
            <person name="Wu L."/>
            <person name="Ma J."/>
        </authorList>
    </citation>
    <scope>NUCLEOTIDE SEQUENCE [LARGE SCALE GENOMIC DNA]</scope>
    <source>
        <strain evidence="4 5">JCM 6921</strain>
    </source>
</reference>
<feature type="domain" description="Fe/B12 periplasmic-binding" evidence="3">
    <location>
        <begin position="59"/>
        <end position="326"/>
    </location>
</feature>
<dbReference type="InterPro" id="IPR002491">
    <property type="entry name" value="ABC_transptr_periplasmic_BD"/>
</dbReference>
<evidence type="ECO:0000259" key="3">
    <source>
        <dbReference type="PROSITE" id="PS50983"/>
    </source>
</evidence>
<dbReference type="Pfam" id="PF01497">
    <property type="entry name" value="Peripla_BP_2"/>
    <property type="match status" value="1"/>
</dbReference>
<keyword evidence="2" id="KW-0732">Signal</keyword>
<name>A0ABN3IDD3_9ACTN</name>
<gene>
    <name evidence="4" type="ORF">GCM10010420_30480</name>
</gene>
<comment type="similarity">
    <text evidence="1">Belongs to the bacterial solute-binding protein 8 family.</text>
</comment>
<dbReference type="PROSITE" id="PS50983">
    <property type="entry name" value="FE_B12_PBP"/>
    <property type="match status" value="1"/>
</dbReference>
<dbReference type="Proteomes" id="UP001500058">
    <property type="component" value="Unassembled WGS sequence"/>
</dbReference>
<organism evidence="4 5">
    <name type="scientific">Streptomyces glaucosporus</name>
    <dbReference type="NCBI Taxonomy" id="284044"/>
    <lineage>
        <taxon>Bacteria</taxon>
        <taxon>Bacillati</taxon>
        <taxon>Actinomycetota</taxon>
        <taxon>Actinomycetes</taxon>
        <taxon>Kitasatosporales</taxon>
        <taxon>Streptomycetaceae</taxon>
        <taxon>Streptomyces</taxon>
    </lineage>
</organism>
<evidence type="ECO:0000256" key="2">
    <source>
        <dbReference type="SAM" id="SignalP"/>
    </source>
</evidence>